<organism evidence="1 2">
    <name type="scientific">Halococcus thailandensis JCM 13552</name>
    <dbReference type="NCBI Taxonomy" id="1227457"/>
    <lineage>
        <taxon>Archaea</taxon>
        <taxon>Methanobacteriati</taxon>
        <taxon>Methanobacteriota</taxon>
        <taxon>Stenosarchaea group</taxon>
        <taxon>Halobacteria</taxon>
        <taxon>Halobacteriales</taxon>
        <taxon>Halococcaceae</taxon>
        <taxon>Halococcus</taxon>
    </lineage>
</organism>
<gene>
    <name evidence="1" type="ORF">C451_19406</name>
</gene>
<evidence type="ECO:0000313" key="2">
    <source>
        <dbReference type="Proteomes" id="UP000011680"/>
    </source>
</evidence>
<dbReference type="AlphaFoldDB" id="M0MVA8"/>
<accession>M0MVA8</accession>
<protein>
    <submittedName>
        <fullName evidence="1">Uncharacterized protein</fullName>
    </submittedName>
</protein>
<dbReference type="EMBL" id="AOMF01000175">
    <property type="protein sequence ID" value="EMA49273.1"/>
    <property type="molecule type" value="Genomic_DNA"/>
</dbReference>
<proteinExistence type="predicted"/>
<name>M0MVA8_9EURY</name>
<dbReference type="PATRIC" id="fig|1227457.3.peg.3804"/>
<evidence type="ECO:0000313" key="1">
    <source>
        <dbReference type="EMBL" id="EMA49273.1"/>
    </source>
</evidence>
<keyword evidence="2" id="KW-1185">Reference proteome</keyword>
<comment type="caution">
    <text evidence="1">The sequence shown here is derived from an EMBL/GenBank/DDBJ whole genome shotgun (WGS) entry which is preliminary data.</text>
</comment>
<sequence length="96" mass="10084">MNDVDPIIVAGDDGMILDESSESEGDRATLNEFGIIATDGGAPVGDGPVTCREDGDGLAIHVDPDSELGERLSWIAGHRGMSDDELLADAIQQFID</sequence>
<reference evidence="1 2" key="1">
    <citation type="journal article" date="2014" name="PLoS Genet.">
        <title>Phylogenetically driven sequencing of extremely halophilic archaea reveals strategies for static and dynamic osmo-response.</title>
        <authorList>
            <person name="Becker E.A."/>
            <person name="Seitzer P.M."/>
            <person name="Tritt A."/>
            <person name="Larsen D."/>
            <person name="Krusor M."/>
            <person name="Yao A.I."/>
            <person name="Wu D."/>
            <person name="Madern D."/>
            <person name="Eisen J.A."/>
            <person name="Darling A.E."/>
            <person name="Facciotti M.T."/>
        </authorList>
    </citation>
    <scope>NUCLEOTIDE SEQUENCE [LARGE SCALE GENOMIC DNA]</scope>
    <source>
        <strain evidence="1 2">JCM 13552</strain>
    </source>
</reference>
<dbReference type="RefSeq" id="WP_007743179.1">
    <property type="nucleotide sequence ID" value="NZ_AOMF01000175.1"/>
</dbReference>
<dbReference type="STRING" id="1227457.C451_19406"/>
<dbReference type="Proteomes" id="UP000011680">
    <property type="component" value="Unassembled WGS sequence"/>
</dbReference>